<protein>
    <recommendedName>
        <fullName evidence="1">TRASH domain-containing protein</fullName>
    </recommendedName>
</protein>
<dbReference type="PaxDb" id="195103-CPF_0725"/>
<dbReference type="EMBL" id="CP000246">
    <property type="protein sequence ID" value="ABG84986.1"/>
    <property type="molecule type" value="Genomic_DNA"/>
</dbReference>
<dbReference type="eggNOG" id="ENOG502ZS52">
    <property type="taxonomic scope" value="Bacteria"/>
</dbReference>
<dbReference type="HOGENOM" id="CLU_3041990_0_0_9"/>
<dbReference type="InterPro" id="IPR011017">
    <property type="entry name" value="TRASH_dom"/>
</dbReference>
<name>A0A0H2YW53_CLOP1</name>
<organism evidence="2 3">
    <name type="scientific">Clostridium perfringens (strain ATCC 13124 / DSM 756 / JCM 1290 / NCIMB 6125 / NCTC 8237 / Type A)</name>
    <dbReference type="NCBI Taxonomy" id="195103"/>
    <lineage>
        <taxon>Bacteria</taxon>
        <taxon>Bacillati</taxon>
        <taxon>Bacillota</taxon>
        <taxon>Clostridia</taxon>
        <taxon>Eubacteriales</taxon>
        <taxon>Clostridiaceae</taxon>
        <taxon>Clostridium</taxon>
    </lineage>
</organism>
<dbReference type="Pfam" id="PF06467">
    <property type="entry name" value="zf-FCS"/>
    <property type="match status" value="1"/>
</dbReference>
<gene>
    <name evidence="2" type="ordered locus">CPF_0725</name>
</gene>
<dbReference type="GO" id="GO:0008270">
    <property type="term" value="F:zinc ion binding"/>
    <property type="evidence" value="ECO:0007669"/>
    <property type="project" value="InterPro"/>
</dbReference>
<reference evidence="2 3" key="1">
    <citation type="journal article" date="2006" name="Genome Res.">
        <title>Skewed genomic variability in strains of the toxigenic bacterial pathogen, Clostridium perfringens.</title>
        <authorList>
            <person name="Myers G.S."/>
            <person name="Rasko D.A."/>
            <person name="Cheung J.K."/>
            <person name="Ravel J."/>
            <person name="Seshadri R."/>
            <person name="Deboy R.T."/>
            <person name="Ren Q."/>
            <person name="Varga J."/>
            <person name="Awad M.M."/>
            <person name="Brinkac L.M."/>
            <person name="Daugherty S.C."/>
            <person name="Haft D.H."/>
            <person name="Dodson R.J."/>
            <person name="Madupu R."/>
            <person name="Nelson W.C."/>
            <person name="Rosovitz M.J."/>
            <person name="Sullivan S.A."/>
            <person name="Khouri H."/>
            <person name="Dimitrov G.I."/>
            <person name="Watkins K.L."/>
            <person name="Mulligan S."/>
            <person name="Benton J."/>
            <person name="Radune D."/>
            <person name="Fisher D.J."/>
            <person name="Atkins H.S."/>
            <person name="Hiscox T."/>
            <person name="Jost B.H."/>
            <person name="Billington S.J."/>
            <person name="Songer J.G."/>
            <person name="McClane B.A."/>
            <person name="Titball R.W."/>
            <person name="Rood J.I."/>
            <person name="Melville S.B."/>
            <person name="Paulsen I.T."/>
        </authorList>
    </citation>
    <scope>NUCLEOTIDE SEQUENCE [LARGE SCALE GENOMIC DNA]</scope>
    <source>
        <strain evidence="3">ATCC 13124 / DSM 756 / JCM 1290 / NCIMB 6125 / NCTC 8237 / S 107 / Type A</strain>
    </source>
</reference>
<evidence type="ECO:0000313" key="2">
    <source>
        <dbReference type="EMBL" id="ABG84986.1"/>
    </source>
</evidence>
<dbReference type="RefSeq" id="WP_003452895.1">
    <property type="nucleotide sequence ID" value="NC_008261.1"/>
</dbReference>
<accession>A0A0H2YW53</accession>
<feature type="domain" description="TRASH" evidence="1">
    <location>
        <begin position="4"/>
        <end position="40"/>
    </location>
</feature>
<sequence length="58" mass="6883">MKKCLYCGKDLEKEPKENYIENKVGYFCSEDHFDKYILSLTPEEYIEVQNSFCVCSDD</sequence>
<evidence type="ECO:0000259" key="1">
    <source>
        <dbReference type="SMART" id="SM00746"/>
    </source>
</evidence>
<dbReference type="Proteomes" id="UP000001823">
    <property type="component" value="Chromosome"/>
</dbReference>
<keyword evidence="3" id="KW-1185">Reference proteome</keyword>
<dbReference type="SMART" id="SM00746">
    <property type="entry name" value="TRASH"/>
    <property type="match status" value="1"/>
</dbReference>
<evidence type="ECO:0000313" key="3">
    <source>
        <dbReference type="Proteomes" id="UP000001823"/>
    </source>
</evidence>
<proteinExistence type="predicted"/>
<dbReference type="KEGG" id="cpf:CPF_0725"/>
<dbReference type="AlphaFoldDB" id="A0A0H2YW53"/>
<dbReference type="InterPro" id="IPR010507">
    <property type="entry name" value="Znf_MYM"/>
</dbReference>